<dbReference type="InterPro" id="IPR036397">
    <property type="entry name" value="RNaseH_sf"/>
</dbReference>
<dbReference type="CDD" id="cd00303">
    <property type="entry name" value="retropepsin_like"/>
    <property type="match status" value="1"/>
</dbReference>
<keyword evidence="4" id="KW-0540">Nuclease</keyword>
<evidence type="ECO:0000256" key="12">
    <source>
        <dbReference type="ARBA" id="ARBA00022932"/>
    </source>
</evidence>
<dbReference type="Pfam" id="PF14223">
    <property type="entry name" value="Retrotran_gag_2"/>
    <property type="match status" value="1"/>
</dbReference>
<dbReference type="InterPro" id="IPR054722">
    <property type="entry name" value="PolX-like_BBD"/>
</dbReference>
<dbReference type="GO" id="GO:0003677">
    <property type="term" value="F:DNA binding"/>
    <property type="evidence" value="ECO:0007669"/>
    <property type="project" value="UniProtKB-KW"/>
</dbReference>
<keyword evidence="3" id="KW-0548">Nucleotidyltransferase</keyword>
<dbReference type="GO" id="GO:0015074">
    <property type="term" value="P:DNA integration"/>
    <property type="evidence" value="ECO:0007669"/>
    <property type="project" value="UniProtKB-KW"/>
</dbReference>
<keyword evidence="18" id="KW-1185">Reference proteome</keyword>
<evidence type="ECO:0000256" key="2">
    <source>
        <dbReference type="ARBA" id="ARBA00022679"/>
    </source>
</evidence>
<dbReference type="InterPro" id="IPR012337">
    <property type="entry name" value="RNaseH-like_sf"/>
</dbReference>
<dbReference type="SUPFAM" id="SSF53098">
    <property type="entry name" value="Ribonuclease H-like"/>
    <property type="match status" value="1"/>
</dbReference>
<accession>A0A484M7S6</accession>
<keyword evidence="12" id="KW-0239">DNA-directed DNA polymerase</keyword>
<dbReference type="PROSITE" id="PS50994">
    <property type="entry name" value="INTEGRASE"/>
    <property type="match status" value="1"/>
</dbReference>
<dbReference type="Pfam" id="PF24626">
    <property type="entry name" value="SH3_Tf2-1"/>
    <property type="match status" value="1"/>
</dbReference>
<dbReference type="InterPro" id="IPR056924">
    <property type="entry name" value="SH3_Tf2-1"/>
</dbReference>
<evidence type="ECO:0000259" key="16">
    <source>
        <dbReference type="PROSITE" id="PS50994"/>
    </source>
</evidence>
<dbReference type="GO" id="GO:0006310">
    <property type="term" value="P:DNA recombination"/>
    <property type="evidence" value="ECO:0007669"/>
    <property type="project" value="UniProtKB-KW"/>
</dbReference>
<dbReference type="GO" id="GO:0003887">
    <property type="term" value="F:DNA-directed DNA polymerase activity"/>
    <property type="evidence" value="ECO:0007669"/>
    <property type="project" value="UniProtKB-KW"/>
</dbReference>
<evidence type="ECO:0000256" key="1">
    <source>
        <dbReference type="ARBA" id="ARBA00022670"/>
    </source>
</evidence>
<protein>
    <recommendedName>
        <fullName evidence="16">Integrase catalytic domain-containing protein</fullName>
    </recommendedName>
</protein>
<dbReference type="Pfam" id="PF08284">
    <property type="entry name" value="RVP_2"/>
    <property type="match status" value="1"/>
</dbReference>
<evidence type="ECO:0000256" key="8">
    <source>
        <dbReference type="ARBA" id="ARBA00022801"/>
    </source>
</evidence>
<keyword evidence="14" id="KW-0233">DNA recombination</keyword>
<dbReference type="Gene3D" id="1.10.340.70">
    <property type="match status" value="1"/>
</dbReference>
<feature type="region of interest" description="Disordered" evidence="15">
    <location>
        <begin position="168"/>
        <end position="193"/>
    </location>
</feature>
<dbReference type="InterPro" id="IPR041588">
    <property type="entry name" value="Integrase_H2C2"/>
</dbReference>
<evidence type="ECO:0000256" key="13">
    <source>
        <dbReference type="ARBA" id="ARBA00023125"/>
    </source>
</evidence>
<keyword evidence="2" id="KW-0808">Transferase</keyword>
<dbReference type="GO" id="GO:0004519">
    <property type="term" value="F:endonuclease activity"/>
    <property type="evidence" value="ECO:0007669"/>
    <property type="project" value="UniProtKB-KW"/>
</dbReference>
<reference evidence="17 18" key="1">
    <citation type="submission" date="2018-04" db="EMBL/GenBank/DDBJ databases">
        <authorList>
            <person name="Vogel A."/>
        </authorList>
    </citation>
    <scope>NUCLEOTIDE SEQUENCE [LARGE SCALE GENOMIC DNA]</scope>
</reference>
<keyword evidence="10" id="KW-0229">DNA integration</keyword>
<keyword evidence="5" id="KW-0479">Metal-binding</keyword>
<keyword evidence="9" id="KW-0460">Magnesium</keyword>
<evidence type="ECO:0000256" key="5">
    <source>
        <dbReference type="ARBA" id="ARBA00022723"/>
    </source>
</evidence>
<proteinExistence type="predicted"/>
<dbReference type="Gene3D" id="2.40.70.10">
    <property type="entry name" value="Acid Proteases"/>
    <property type="match status" value="1"/>
</dbReference>
<dbReference type="Pfam" id="PF17921">
    <property type="entry name" value="Integrase_H2C2"/>
    <property type="match status" value="1"/>
</dbReference>
<keyword evidence="13" id="KW-0238">DNA-binding</keyword>
<gene>
    <name evidence="17" type="ORF">CCAM_LOCUS25904</name>
</gene>
<evidence type="ECO:0000256" key="6">
    <source>
        <dbReference type="ARBA" id="ARBA00022750"/>
    </source>
</evidence>
<dbReference type="InterPro" id="IPR021109">
    <property type="entry name" value="Peptidase_aspartic_dom_sf"/>
</dbReference>
<keyword evidence="7" id="KW-0255">Endonuclease</keyword>
<dbReference type="GO" id="GO:0003964">
    <property type="term" value="F:RNA-directed DNA polymerase activity"/>
    <property type="evidence" value="ECO:0007669"/>
    <property type="project" value="UniProtKB-KW"/>
</dbReference>
<dbReference type="PANTHER" id="PTHR37984:SF5">
    <property type="entry name" value="PROTEIN NYNRIN-LIKE"/>
    <property type="match status" value="1"/>
</dbReference>
<dbReference type="FunFam" id="1.10.340.70:FF:000001">
    <property type="entry name" value="Retrovirus-related Pol polyprotein from transposon gypsy-like Protein"/>
    <property type="match status" value="1"/>
</dbReference>
<dbReference type="Pfam" id="PF22936">
    <property type="entry name" value="Pol_BBD"/>
    <property type="match status" value="1"/>
</dbReference>
<evidence type="ECO:0000256" key="7">
    <source>
        <dbReference type="ARBA" id="ARBA00022759"/>
    </source>
</evidence>
<keyword evidence="1" id="KW-0645">Protease</keyword>
<dbReference type="GO" id="GO:0004190">
    <property type="term" value="F:aspartic-type endopeptidase activity"/>
    <property type="evidence" value="ECO:0007669"/>
    <property type="project" value="UniProtKB-KW"/>
</dbReference>
<keyword evidence="11" id="KW-0695">RNA-directed DNA polymerase</keyword>
<dbReference type="GO" id="GO:0046872">
    <property type="term" value="F:metal ion binding"/>
    <property type="evidence" value="ECO:0007669"/>
    <property type="project" value="UniProtKB-KW"/>
</dbReference>
<evidence type="ECO:0000256" key="14">
    <source>
        <dbReference type="ARBA" id="ARBA00023172"/>
    </source>
</evidence>
<dbReference type="InterPro" id="IPR001584">
    <property type="entry name" value="Integrase_cat-core"/>
</dbReference>
<dbReference type="Gene3D" id="3.30.420.10">
    <property type="entry name" value="Ribonuclease H-like superfamily/Ribonuclease H"/>
    <property type="match status" value="1"/>
</dbReference>
<organism evidence="17 18">
    <name type="scientific">Cuscuta campestris</name>
    <dbReference type="NCBI Taxonomy" id="132261"/>
    <lineage>
        <taxon>Eukaryota</taxon>
        <taxon>Viridiplantae</taxon>
        <taxon>Streptophyta</taxon>
        <taxon>Embryophyta</taxon>
        <taxon>Tracheophyta</taxon>
        <taxon>Spermatophyta</taxon>
        <taxon>Magnoliopsida</taxon>
        <taxon>eudicotyledons</taxon>
        <taxon>Gunneridae</taxon>
        <taxon>Pentapetalae</taxon>
        <taxon>asterids</taxon>
        <taxon>lamiids</taxon>
        <taxon>Solanales</taxon>
        <taxon>Convolvulaceae</taxon>
        <taxon>Cuscuteae</taxon>
        <taxon>Cuscuta</taxon>
        <taxon>Cuscuta subgen. Grammica</taxon>
        <taxon>Cuscuta sect. Cleistogrammica</taxon>
    </lineage>
</organism>
<dbReference type="OrthoDB" id="407598at2759"/>
<evidence type="ECO:0000256" key="15">
    <source>
        <dbReference type="SAM" id="MobiDB-lite"/>
    </source>
</evidence>
<evidence type="ECO:0000256" key="4">
    <source>
        <dbReference type="ARBA" id="ARBA00022722"/>
    </source>
</evidence>
<evidence type="ECO:0000256" key="9">
    <source>
        <dbReference type="ARBA" id="ARBA00022842"/>
    </source>
</evidence>
<keyword evidence="8" id="KW-0378">Hydrolase</keyword>
<evidence type="ECO:0000313" key="17">
    <source>
        <dbReference type="EMBL" id="VFQ84128.1"/>
    </source>
</evidence>
<name>A0A484M7S6_9ASTE</name>
<keyword evidence="6" id="KW-0064">Aspartyl protease</keyword>
<evidence type="ECO:0000256" key="3">
    <source>
        <dbReference type="ARBA" id="ARBA00022695"/>
    </source>
</evidence>
<dbReference type="GO" id="GO:0006508">
    <property type="term" value="P:proteolysis"/>
    <property type="evidence" value="ECO:0007669"/>
    <property type="project" value="UniProtKB-KW"/>
</dbReference>
<dbReference type="Proteomes" id="UP000595140">
    <property type="component" value="Unassembled WGS sequence"/>
</dbReference>
<evidence type="ECO:0000313" key="18">
    <source>
        <dbReference type="Proteomes" id="UP000595140"/>
    </source>
</evidence>
<evidence type="ECO:0000256" key="11">
    <source>
        <dbReference type="ARBA" id="ARBA00022918"/>
    </source>
</evidence>
<sequence length="1029" mass="114130">MQIEDLLVQKDLDVVLGDKPEKMSDADWAGLDRKAMSVIRLSLTKNVAFNILKEKTAKGIMDALSNMYEKPSAANKVFLIRELVNTRMREGTSVTEHINKLNSILSRLASVGIKFDYEVQALLLLSSLPDSWSRTATAVTGSVGPDGFTFDQIRDLVLGEDVRRKSSGESSGELLHVGRGRRNSRGSTSDEGVTLTCCEESNVDSWVMDSGASFHATHSGEALQNLVVGDFGKVRLADDSALEVTGMGDMVLKTSVGFWTLKDVRVVPALKKSLISGRCNRRAEEDYSMYRQSWWMAVDDYQASKWENVGDVPVVTADVSSLHTMAGANHPRALNLLGSIAGYSVRVLVDGGSTHYFIHPHVVERLQLPITPVRSFRVYVGNGESLPCDQQCSQVQLLIQGCSIPVDLYVLKIHGPDVVLGVQWLQGLGKITQDYGALTMEFHMGDKRVLLQGMDQAPRAVSLHTLQALYSSGFVSAGYEVYLMHAEAVTSASALDQLPSDLPPSIRQHENNTMPDLQQHHAAAAEGTLTAPYSIHGGLVYYHHRLCVSITSALKPEILAEFHAAPSAGHPGVDRTFRRLAEVFHWPGMRKDVRQFVRACVTCQATKASTQKSGGLLQPLPVPVHVWDDITMDFIVGLPPSRGYTTVMVVVDRLSKYSHFGALPAVFDAPKAATLFVDLIVWLHGLPKSIISDRDPVFMSNFWTSLFTLSGTTLKRSTAYQPQTDGQTEVRNRGLEQYLRAFCHARPAKWSSLLPWAELALNSTYHEGIKMSPFKALYGRDPPPLLPYTTGSSNVQKVDDLLTERRELLRMLKQNLISMQQRMCVTANKHRREVTFSVGDRVLLRLQPHRQFSVSKPLSAKLGRRYYGPFEILERIGPVAYKLRLPEGARVHDTFHVSLLRPFIDEGSPLPVHPLPTAFHEGAPISTPVQAVKTRTILVRGEPQEQWLVEWSDGDLSNASWEPVGTLMQRYPSLVLEDKDVLGAVGSVTEQEIEAEQELDGNKEFVPRRFSLGERVISSFKGFLFGSFP</sequence>
<dbReference type="SUPFAM" id="SSF50630">
    <property type="entry name" value="Acid proteases"/>
    <property type="match status" value="1"/>
</dbReference>
<feature type="domain" description="Integrase catalytic" evidence="16">
    <location>
        <begin position="617"/>
        <end position="781"/>
    </location>
</feature>
<dbReference type="InterPro" id="IPR050951">
    <property type="entry name" value="Retrovirus_Pol_polyprotein"/>
</dbReference>
<dbReference type="AlphaFoldDB" id="A0A484M7S6"/>
<dbReference type="EMBL" id="OOIL02002698">
    <property type="protein sequence ID" value="VFQ84128.1"/>
    <property type="molecule type" value="Genomic_DNA"/>
</dbReference>
<dbReference type="PANTHER" id="PTHR37984">
    <property type="entry name" value="PROTEIN CBG26694"/>
    <property type="match status" value="1"/>
</dbReference>
<evidence type="ECO:0000256" key="10">
    <source>
        <dbReference type="ARBA" id="ARBA00022908"/>
    </source>
</evidence>